<evidence type="ECO:0000256" key="4">
    <source>
        <dbReference type="ARBA" id="ARBA00022679"/>
    </source>
</evidence>
<evidence type="ECO:0000256" key="1">
    <source>
        <dbReference type="ARBA" id="ARBA00004173"/>
    </source>
</evidence>
<dbReference type="GO" id="GO:0035243">
    <property type="term" value="F:protein-arginine omega-N symmetric methyltransferase activity"/>
    <property type="evidence" value="ECO:0007669"/>
    <property type="project" value="UniProtKB-EC"/>
</dbReference>
<comment type="function">
    <text evidence="7">Arginine methyltransferase involved in the assembly or stability of mitochondrial NADH:ubiquinone oxidoreductase complex (complex I).</text>
</comment>
<evidence type="ECO:0000256" key="6">
    <source>
        <dbReference type="ARBA" id="ARBA00048612"/>
    </source>
</evidence>
<feature type="compositionally biased region" description="Basic and acidic residues" evidence="8">
    <location>
        <begin position="493"/>
        <end position="508"/>
    </location>
</feature>
<keyword evidence="3 7" id="KW-0489">Methyltransferase</keyword>
<evidence type="ECO:0000256" key="8">
    <source>
        <dbReference type="SAM" id="MobiDB-lite"/>
    </source>
</evidence>
<reference evidence="9" key="1">
    <citation type="submission" date="2023-04" db="EMBL/GenBank/DDBJ databases">
        <title>Ambrosiozyma monospora NBRC 1965.</title>
        <authorList>
            <person name="Ichikawa N."/>
            <person name="Sato H."/>
            <person name="Tonouchi N."/>
        </authorList>
    </citation>
    <scope>NUCLEOTIDE SEQUENCE</scope>
    <source>
        <strain evidence="9">NBRC 1965</strain>
    </source>
</reference>
<evidence type="ECO:0000256" key="2">
    <source>
        <dbReference type="ARBA" id="ARBA00005891"/>
    </source>
</evidence>
<dbReference type="SUPFAM" id="SSF53335">
    <property type="entry name" value="S-adenosyl-L-methionine-dependent methyltransferases"/>
    <property type="match status" value="1"/>
</dbReference>
<dbReference type="Gene3D" id="3.40.50.12710">
    <property type="match status" value="1"/>
</dbReference>
<organism evidence="9 10">
    <name type="scientific">Ambrosiozyma monospora</name>
    <name type="common">Yeast</name>
    <name type="synonym">Endomycopsis monosporus</name>
    <dbReference type="NCBI Taxonomy" id="43982"/>
    <lineage>
        <taxon>Eukaryota</taxon>
        <taxon>Fungi</taxon>
        <taxon>Dikarya</taxon>
        <taxon>Ascomycota</taxon>
        <taxon>Saccharomycotina</taxon>
        <taxon>Pichiomycetes</taxon>
        <taxon>Pichiales</taxon>
        <taxon>Pichiaceae</taxon>
        <taxon>Ambrosiozyma</taxon>
    </lineage>
</organism>
<dbReference type="EC" id="2.1.1.320" evidence="7"/>
<comment type="subcellular location">
    <subcellularLocation>
        <location evidence="1 7">Mitochondrion</location>
    </subcellularLocation>
</comment>
<dbReference type="Proteomes" id="UP001165063">
    <property type="component" value="Unassembled WGS sequence"/>
</dbReference>
<dbReference type="AlphaFoldDB" id="A0A9W6Z3V3"/>
<sequence length="516" mass="58354">MLRAIPRRSIVPLSRSLLTNCTRSTILSPLTVRSISSNIAPPPASSNLSGGHHYPKPKNLAEILKGVIQSTGPIPVASYMRQCLTNPDYGYYTTRNPLDLKTGDFVTSPEISSTFGEACALWYFSVFLTQLKQNAIQDPKKFKVQDKTFRFIEFGPGKGTLMYDIISTLNRFIKNNNPVEIFMIEKSDVLIREQYELLCNPAKTKAELVRVDEANFKSVTQWGHPIKWSKDDDFKIGVSEHYMNFVMAHEFFDALPVNQFRKTEKGWREYLVDLKSNVSKDILLPNVSHTTIPRTNNDKPEFKLIESPYQTLSSALPKAIPRYDSLDIGSRIEICPESHKFISQISQIISSAPVGAGLIIDYGTTTIPINTLRGIKNHKFVDPLTEPGEVDLSIDVDFSDLSMLLEDERFATWIADQGDFLNSMGLGYRTDQLVASCEEHNDEERKQKVIDAYKRLTGKNVRDMGKVYKVLGFVPDKYKSLQIPGFDNGSQKNESKAAKKQDEDEVAKPKPRVPYY</sequence>
<proteinExistence type="inferred from homology"/>
<dbReference type="PANTHER" id="PTHR12049:SF7">
    <property type="entry name" value="PROTEIN ARGININE METHYLTRANSFERASE NDUFAF7, MITOCHONDRIAL"/>
    <property type="match status" value="1"/>
</dbReference>
<dbReference type="GO" id="GO:0032259">
    <property type="term" value="P:methylation"/>
    <property type="evidence" value="ECO:0007669"/>
    <property type="project" value="UniProtKB-KW"/>
</dbReference>
<keyword evidence="4 7" id="KW-0808">Transferase</keyword>
<dbReference type="GO" id="GO:0005739">
    <property type="term" value="C:mitochondrion"/>
    <property type="evidence" value="ECO:0007669"/>
    <property type="project" value="UniProtKB-SubCell"/>
</dbReference>
<dbReference type="OrthoDB" id="5595109at2759"/>
<dbReference type="InterPro" id="IPR038375">
    <property type="entry name" value="NDUFAF7_sf"/>
</dbReference>
<evidence type="ECO:0000256" key="7">
    <source>
        <dbReference type="RuleBase" id="RU364114"/>
    </source>
</evidence>
<accession>A0A9W6Z3V3</accession>
<comment type="caution">
    <text evidence="9">The sequence shown here is derived from an EMBL/GenBank/DDBJ whole genome shotgun (WGS) entry which is preliminary data.</text>
</comment>
<name>A0A9W6Z3V3_AMBMO</name>
<dbReference type="Pfam" id="PF02636">
    <property type="entry name" value="Methyltransf_28"/>
    <property type="match status" value="1"/>
</dbReference>
<dbReference type="GO" id="GO:0032981">
    <property type="term" value="P:mitochondrial respiratory chain complex I assembly"/>
    <property type="evidence" value="ECO:0007669"/>
    <property type="project" value="TreeGrafter"/>
</dbReference>
<evidence type="ECO:0000313" key="9">
    <source>
        <dbReference type="EMBL" id="GMG55674.1"/>
    </source>
</evidence>
<keyword evidence="10" id="KW-1185">Reference proteome</keyword>
<dbReference type="PANTHER" id="PTHR12049">
    <property type="entry name" value="PROTEIN ARGININE METHYLTRANSFERASE NDUFAF7, MITOCHONDRIAL"/>
    <property type="match status" value="1"/>
</dbReference>
<gene>
    <name evidence="9" type="ORF">Amon01_000774700</name>
</gene>
<comment type="catalytic activity">
    <reaction evidence="6 7">
        <text>L-arginyl-[protein] + 2 S-adenosyl-L-methionine = N(omega),N(omega)'-dimethyl-L-arginyl-[protein] + 2 S-adenosyl-L-homocysteine + 2 H(+)</text>
        <dbReference type="Rhea" id="RHEA:48108"/>
        <dbReference type="Rhea" id="RHEA-COMP:10532"/>
        <dbReference type="Rhea" id="RHEA-COMP:11992"/>
        <dbReference type="ChEBI" id="CHEBI:15378"/>
        <dbReference type="ChEBI" id="CHEBI:29965"/>
        <dbReference type="ChEBI" id="CHEBI:57856"/>
        <dbReference type="ChEBI" id="CHEBI:59789"/>
        <dbReference type="ChEBI" id="CHEBI:88221"/>
        <dbReference type="EC" id="2.1.1.320"/>
    </reaction>
</comment>
<evidence type="ECO:0000313" key="10">
    <source>
        <dbReference type="Proteomes" id="UP001165063"/>
    </source>
</evidence>
<dbReference type="InterPro" id="IPR029063">
    <property type="entry name" value="SAM-dependent_MTases_sf"/>
</dbReference>
<protein>
    <recommendedName>
        <fullName evidence="7">Protein arginine methyltransferase NDUFAF7</fullName>
        <ecNumber evidence="7">2.1.1.320</ecNumber>
    </recommendedName>
</protein>
<keyword evidence="5 7" id="KW-0496">Mitochondrion</keyword>
<feature type="region of interest" description="Disordered" evidence="8">
    <location>
        <begin position="481"/>
        <end position="516"/>
    </location>
</feature>
<evidence type="ECO:0000256" key="3">
    <source>
        <dbReference type="ARBA" id="ARBA00022603"/>
    </source>
</evidence>
<dbReference type="EMBL" id="BSXU01006030">
    <property type="protein sequence ID" value="GMG55674.1"/>
    <property type="molecule type" value="Genomic_DNA"/>
</dbReference>
<comment type="similarity">
    <text evidence="2 7">Belongs to the NDUFAF7 family.</text>
</comment>
<evidence type="ECO:0000256" key="5">
    <source>
        <dbReference type="ARBA" id="ARBA00023128"/>
    </source>
</evidence>
<dbReference type="InterPro" id="IPR003788">
    <property type="entry name" value="NDUFAF7"/>
</dbReference>